<comment type="caution">
    <text evidence="2">The sequence shown here is derived from an EMBL/GenBank/DDBJ whole genome shotgun (WGS) entry which is preliminary data.</text>
</comment>
<evidence type="ECO:0000256" key="1">
    <source>
        <dbReference type="SAM" id="Coils"/>
    </source>
</evidence>
<dbReference type="EMBL" id="JBICCN010000025">
    <property type="protein sequence ID" value="KAL3102409.1"/>
    <property type="molecule type" value="Genomic_DNA"/>
</dbReference>
<proteinExistence type="predicted"/>
<keyword evidence="3" id="KW-1185">Reference proteome</keyword>
<name>A0ABD2KI25_HETSC</name>
<organism evidence="2 3">
    <name type="scientific">Heterodera schachtii</name>
    <name type="common">Sugarbeet cyst nematode worm</name>
    <name type="synonym">Tylenchus schachtii</name>
    <dbReference type="NCBI Taxonomy" id="97005"/>
    <lineage>
        <taxon>Eukaryota</taxon>
        <taxon>Metazoa</taxon>
        <taxon>Ecdysozoa</taxon>
        <taxon>Nematoda</taxon>
        <taxon>Chromadorea</taxon>
        <taxon>Rhabditida</taxon>
        <taxon>Tylenchina</taxon>
        <taxon>Tylenchomorpha</taxon>
        <taxon>Tylenchoidea</taxon>
        <taxon>Heteroderidae</taxon>
        <taxon>Heteroderinae</taxon>
        <taxon>Heterodera</taxon>
    </lineage>
</organism>
<reference evidence="2 3" key="1">
    <citation type="submission" date="2024-10" db="EMBL/GenBank/DDBJ databases">
        <authorList>
            <person name="Kim D."/>
        </authorList>
    </citation>
    <scope>NUCLEOTIDE SEQUENCE [LARGE SCALE GENOMIC DNA]</scope>
    <source>
        <strain evidence="2">Taebaek</strain>
    </source>
</reference>
<dbReference type="Gene3D" id="1.20.58.60">
    <property type="match status" value="1"/>
</dbReference>
<protein>
    <submittedName>
        <fullName evidence="2">Uncharacterized protein</fullName>
    </submittedName>
</protein>
<keyword evidence="1" id="KW-0175">Coiled coil</keyword>
<evidence type="ECO:0000313" key="2">
    <source>
        <dbReference type="EMBL" id="KAL3102409.1"/>
    </source>
</evidence>
<dbReference type="AlphaFoldDB" id="A0ABD2KI25"/>
<accession>A0ABD2KI25</accession>
<dbReference type="SUPFAM" id="SSF46966">
    <property type="entry name" value="Spectrin repeat"/>
    <property type="match status" value="1"/>
</dbReference>
<evidence type="ECO:0000313" key="3">
    <source>
        <dbReference type="Proteomes" id="UP001620645"/>
    </source>
</evidence>
<sequence>MASLEDLWNCTARHSNQFDAACAELVRKFEKGWQQLNHRVQERVATNLEELERQIKEHKAFEDALKTLDVDVSNVKELYRQLPHPTPTQRAAAHDNMLYQWNHFAAFVKQFTEEVTAVLSANCRATHSVAILVELKTKASAERSCATTA</sequence>
<feature type="coiled-coil region" evidence="1">
    <location>
        <begin position="41"/>
        <end position="68"/>
    </location>
</feature>
<gene>
    <name evidence="2" type="ORF">niasHS_000254</name>
</gene>
<dbReference type="Proteomes" id="UP001620645">
    <property type="component" value="Unassembled WGS sequence"/>
</dbReference>